<protein>
    <recommendedName>
        <fullName evidence="7">Dolichol-phosphate mannosyltransferase subunit 3</fullName>
    </recommendedName>
</protein>
<dbReference type="GO" id="GO:0016757">
    <property type="term" value="F:glycosyltransferase activity"/>
    <property type="evidence" value="ECO:0007669"/>
    <property type="project" value="UniProtKB-KW"/>
</dbReference>
<comment type="pathway">
    <text evidence="7">Protein modification; protein glycosylation.</text>
</comment>
<comment type="function">
    <text evidence="7">Stabilizer subunit of the dolichol-phosphate mannose (DPM) synthase complex; tethers catalytic subunit to the ER.</text>
</comment>
<dbReference type="PANTHER" id="PTHR16433:SF0">
    <property type="entry name" value="DOLICHOL-PHOSPHATE MANNOSYLTRANSFERASE SUBUNIT 3"/>
    <property type="match status" value="1"/>
</dbReference>
<dbReference type="AlphaFoldDB" id="A0A2T6ZYX7"/>
<evidence type="ECO:0000313" key="9">
    <source>
        <dbReference type="Proteomes" id="UP000244722"/>
    </source>
</evidence>
<sequence length="92" mass="10422">MTRATETISIALLLSSLYLAAYLRLIPFPEKIQEEIIPVLPFWGLVSFGAYLLFSLGWGIVTFRDTEEAYKELVVEIETAKRELRGKGVDVD</sequence>
<dbReference type="STRING" id="42251.A0A2T6ZYX7"/>
<dbReference type="OrthoDB" id="2014333at2759"/>
<dbReference type="Pfam" id="PF08285">
    <property type="entry name" value="DPM3"/>
    <property type="match status" value="1"/>
</dbReference>
<evidence type="ECO:0000256" key="6">
    <source>
        <dbReference type="ARBA" id="ARBA00023136"/>
    </source>
</evidence>
<evidence type="ECO:0000256" key="1">
    <source>
        <dbReference type="ARBA" id="ARBA00004477"/>
    </source>
</evidence>
<keyword evidence="8" id="KW-0328">Glycosyltransferase</keyword>
<dbReference type="GO" id="GO:0005789">
    <property type="term" value="C:endoplasmic reticulum membrane"/>
    <property type="evidence" value="ECO:0007669"/>
    <property type="project" value="UniProtKB-SubCell"/>
</dbReference>
<evidence type="ECO:0000256" key="3">
    <source>
        <dbReference type="ARBA" id="ARBA00022692"/>
    </source>
</evidence>
<feature type="transmembrane region" description="Helical" evidence="7">
    <location>
        <begin position="7"/>
        <end position="28"/>
    </location>
</feature>
<dbReference type="GO" id="GO:0033185">
    <property type="term" value="C:dolichol-phosphate-mannose synthase complex"/>
    <property type="evidence" value="ECO:0007669"/>
    <property type="project" value="TreeGrafter"/>
</dbReference>
<proteinExistence type="inferred from homology"/>
<comment type="subcellular location">
    <subcellularLocation>
        <location evidence="1 7">Endoplasmic reticulum membrane</location>
        <topology evidence="1 7">Multi-pass membrane protein</topology>
    </subcellularLocation>
</comment>
<gene>
    <name evidence="8" type="ORF">B9Z19DRAFT_1100142</name>
</gene>
<keyword evidence="9" id="KW-1185">Reference proteome</keyword>
<keyword evidence="6 7" id="KW-0472">Membrane</keyword>
<dbReference type="InterPro" id="IPR013174">
    <property type="entry name" value="DPM3"/>
</dbReference>
<keyword evidence="4 7" id="KW-0256">Endoplasmic reticulum</keyword>
<feature type="transmembrane region" description="Helical" evidence="7">
    <location>
        <begin position="40"/>
        <end position="61"/>
    </location>
</feature>
<comment type="caution">
    <text evidence="8">The sequence shown here is derived from an EMBL/GenBank/DDBJ whole genome shotgun (WGS) entry which is preliminary data.</text>
</comment>
<dbReference type="EMBL" id="NESQ01000060">
    <property type="protein sequence ID" value="PUU80635.1"/>
    <property type="molecule type" value="Genomic_DNA"/>
</dbReference>
<dbReference type="Proteomes" id="UP000244722">
    <property type="component" value="Unassembled WGS sequence"/>
</dbReference>
<keyword evidence="5 7" id="KW-1133">Transmembrane helix</keyword>
<keyword evidence="3 7" id="KW-0812">Transmembrane</keyword>
<reference evidence="8 9" key="1">
    <citation type="submission" date="2017-04" db="EMBL/GenBank/DDBJ databases">
        <title>Draft genome sequence of Tuber borchii Vittad., a whitish edible truffle.</title>
        <authorList>
            <consortium name="DOE Joint Genome Institute"/>
            <person name="Murat C."/>
            <person name="Kuo A."/>
            <person name="Barry K.W."/>
            <person name="Clum A."/>
            <person name="Dockter R.B."/>
            <person name="Fauchery L."/>
            <person name="Iotti M."/>
            <person name="Kohler A."/>
            <person name="Labutti K."/>
            <person name="Lindquist E.A."/>
            <person name="Lipzen A."/>
            <person name="Ohm R.A."/>
            <person name="Wang M."/>
            <person name="Grigoriev I.V."/>
            <person name="Zambonelli A."/>
            <person name="Martin F.M."/>
        </authorList>
    </citation>
    <scope>NUCLEOTIDE SEQUENCE [LARGE SCALE GENOMIC DNA]</scope>
    <source>
        <strain evidence="8 9">Tbo3840</strain>
    </source>
</reference>
<accession>A0A2T6ZYX7</accession>
<name>A0A2T6ZYX7_TUBBO</name>
<evidence type="ECO:0000313" key="8">
    <source>
        <dbReference type="EMBL" id="PUU80635.1"/>
    </source>
</evidence>
<evidence type="ECO:0000256" key="7">
    <source>
        <dbReference type="RuleBase" id="RU365085"/>
    </source>
</evidence>
<evidence type="ECO:0000256" key="5">
    <source>
        <dbReference type="ARBA" id="ARBA00022989"/>
    </source>
</evidence>
<comment type="similarity">
    <text evidence="2 7">Belongs to the DPM3 family.</text>
</comment>
<dbReference type="PANTHER" id="PTHR16433">
    <property type="entry name" value="DOLICHOL-PHOSPHATE MANNOSYLTRANSFERASE SUBUNIT 3"/>
    <property type="match status" value="1"/>
</dbReference>
<evidence type="ECO:0000256" key="4">
    <source>
        <dbReference type="ARBA" id="ARBA00022824"/>
    </source>
</evidence>
<comment type="subunit">
    <text evidence="7">Component of the dolichol-phosphate mannose (DPM) synthase complex.</text>
</comment>
<organism evidence="8 9">
    <name type="scientific">Tuber borchii</name>
    <name type="common">White truffle</name>
    <dbReference type="NCBI Taxonomy" id="42251"/>
    <lineage>
        <taxon>Eukaryota</taxon>
        <taxon>Fungi</taxon>
        <taxon>Dikarya</taxon>
        <taxon>Ascomycota</taxon>
        <taxon>Pezizomycotina</taxon>
        <taxon>Pezizomycetes</taxon>
        <taxon>Pezizales</taxon>
        <taxon>Tuberaceae</taxon>
        <taxon>Tuber</taxon>
    </lineage>
</organism>
<dbReference type="UniPathway" id="UPA00378"/>
<keyword evidence="8" id="KW-0808">Transferase</keyword>
<evidence type="ECO:0000256" key="2">
    <source>
        <dbReference type="ARBA" id="ARBA00010430"/>
    </source>
</evidence>
<dbReference type="GO" id="GO:0006506">
    <property type="term" value="P:GPI anchor biosynthetic process"/>
    <property type="evidence" value="ECO:0007669"/>
    <property type="project" value="TreeGrafter"/>
</dbReference>